<reference evidence="1 2" key="1">
    <citation type="submission" date="2019-03" db="EMBL/GenBank/DDBJ databases">
        <authorList>
            <consortium name="Pathogen Informatics"/>
        </authorList>
    </citation>
    <scope>NUCLEOTIDE SEQUENCE [LARGE SCALE GENOMIC DNA]</scope>
    <source>
        <strain evidence="1 2">NCTC10974</strain>
    </source>
</reference>
<dbReference type="EMBL" id="CAADJZ010000001">
    <property type="protein sequence ID" value="VFT69517.1"/>
    <property type="molecule type" value="Genomic_DNA"/>
</dbReference>
<evidence type="ECO:0000313" key="1">
    <source>
        <dbReference type="EMBL" id="VFT69517.1"/>
    </source>
</evidence>
<proteinExistence type="predicted"/>
<organism evidence="1 2">
    <name type="scientific">Escherichia coli</name>
    <dbReference type="NCBI Taxonomy" id="562"/>
    <lineage>
        <taxon>Bacteria</taxon>
        <taxon>Pseudomonadati</taxon>
        <taxon>Pseudomonadota</taxon>
        <taxon>Gammaproteobacteria</taxon>
        <taxon>Enterobacterales</taxon>
        <taxon>Enterobacteriaceae</taxon>
        <taxon>Escherichia</taxon>
    </lineage>
</organism>
<dbReference type="AlphaFoldDB" id="A0A485JFP7"/>
<protein>
    <submittedName>
        <fullName evidence="1">Uncharacterized protein</fullName>
    </submittedName>
</protein>
<gene>
    <name evidence="1" type="ORF">NCTC10974_03054</name>
</gene>
<name>A0A485JFP7_ECOLX</name>
<sequence>METSDLLVALLSDGITFNRTGADGIKRFKFITSLKQRLAFLNRLLPLNDIIKLIKLMFVECERDAKLADAAILAMDSTTARLNAPYNSLSGIIGLLKP</sequence>
<dbReference type="Proteomes" id="UP000358010">
    <property type="component" value="Unassembled WGS sequence"/>
</dbReference>
<accession>A0A485JFP7</accession>
<evidence type="ECO:0000313" key="2">
    <source>
        <dbReference type="Proteomes" id="UP000358010"/>
    </source>
</evidence>